<reference evidence="17" key="2">
    <citation type="submission" date="2025-09" db="UniProtKB">
        <authorList>
            <consortium name="Ensembl"/>
        </authorList>
    </citation>
    <scope>IDENTIFICATION</scope>
</reference>
<keyword evidence="10 13" id="KW-1015">Disulfide bond</keyword>
<dbReference type="SMART" id="SM00034">
    <property type="entry name" value="CLECT"/>
    <property type="match status" value="8"/>
</dbReference>
<feature type="domain" description="C-type lectin" evidence="15">
    <location>
        <begin position="487"/>
        <end position="602"/>
    </location>
</feature>
<dbReference type="Gene3D" id="3.10.100.10">
    <property type="entry name" value="Mannose-Binding Protein A, subunit A"/>
    <property type="match status" value="8"/>
</dbReference>
<feature type="domain" description="C-type lectin" evidence="15">
    <location>
        <begin position="634"/>
        <end position="704"/>
    </location>
</feature>
<dbReference type="Pfam" id="PF00040">
    <property type="entry name" value="fn2"/>
    <property type="match status" value="1"/>
</dbReference>
<evidence type="ECO:0000256" key="13">
    <source>
        <dbReference type="PROSITE-ProRule" id="PRU00479"/>
    </source>
</evidence>
<dbReference type="SUPFAM" id="SSF56436">
    <property type="entry name" value="C-type lectin-like"/>
    <property type="match status" value="8"/>
</dbReference>
<keyword evidence="12" id="KW-0325">Glycoprotein</keyword>
<evidence type="ECO:0000256" key="8">
    <source>
        <dbReference type="ARBA" id="ARBA00022989"/>
    </source>
</evidence>
<keyword evidence="8 14" id="KW-1133">Transmembrane helix</keyword>
<dbReference type="GO" id="GO:0016020">
    <property type="term" value="C:membrane"/>
    <property type="evidence" value="ECO:0007669"/>
    <property type="project" value="UniProtKB-SubCell"/>
</dbReference>
<dbReference type="InterPro" id="IPR018378">
    <property type="entry name" value="C-type_lectin_CS"/>
</dbReference>
<evidence type="ECO:0000313" key="18">
    <source>
        <dbReference type="Proteomes" id="UP000694545"/>
    </source>
</evidence>
<keyword evidence="11" id="KW-0675">Receptor</keyword>
<evidence type="ECO:0000256" key="12">
    <source>
        <dbReference type="ARBA" id="ARBA00023180"/>
    </source>
</evidence>
<dbReference type="InterPro" id="IPR035992">
    <property type="entry name" value="Ricin_B-like_lectins"/>
</dbReference>
<dbReference type="Gene3D" id="2.10.10.10">
    <property type="entry name" value="Fibronectin, type II, collagen-binding"/>
    <property type="match status" value="1"/>
</dbReference>
<dbReference type="FunFam" id="3.10.100.10:FF:000023">
    <property type="entry name" value="Macrophage mannose receptor 1"/>
    <property type="match status" value="1"/>
</dbReference>
<dbReference type="InterPro" id="IPR050111">
    <property type="entry name" value="C-type_lectin/snaclec_domain"/>
</dbReference>
<dbReference type="Proteomes" id="UP000694545">
    <property type="component" value="Unplaced"/>
</dbReference>
<evidence type="ECO:0000256" key="11">
    <source>
        <dbReference type="ARBA" id="ARBA00023170"/>
    </source>
</evidence>
<evidence type="ECO:0000256" key="10">
    <source>
        <dbReference type="ARBA" id="ARBA00023157"/>
    </source>
</evidence>
<keyword evidence="5 14" id="KW-0812">Transmembrane</keyword>
<dbReference type="GO" id="GO:0006897">
    <property type="term" value="P:endocytosis"/>
    <property type="evidence" value="ECO:0007669"/>
    <property type="project" value="UniProtKB-KW"/>
</dbReference>
<evidence type="ECO:0008006" key="19">
    <source>
        <dbReference type="Google" id="ProtNLM"/>
    </source>
</evidence>
<dbReference type="Pfam" id="PF24562">
    <property type="entry name" value="CysR_MRC2_N"/>
    <property type="match status" value="1"/>
</dbReference>
<dbReference type="FunFam" id="2.80.10.50:FF:000032">
    <property type="entry name" value="macrophage mannose receptor 1"/>
    <property type="match status" value="1"/>
</dbReference>
<keyword evidence="9 14" id="KW-0472">Membrane</keyword>
<dbReference type="FunFam" id="2.10.10.10:FF:000001">
    <property type="entry name" value="Fibronectin 1a isoform 1"/>
    <property type="match status" value="1"/>
</dbReference>
<dbReference type="Ensembl" id="ENSVKKT00000002659.1">
    <property type="protein sequence ID" value="ENSVKKP00000002584.1"/>
    <property type="gene ID" value="ENSVKKG00000002020.1"/>
</dbReference>
<evidence type="ECO:0000256" key="3">
    <source>
        <dbReference type="ARBA" id="ARBA00022525"/>
    </source>
</evidence>
<name>A0A8D2IU11_VARKO</name>
<organism evidence="17 18">
    <name type="scientific">Varanus komodoensis</name>
    <name type="common">Komodo dragon</name>
    <dbReference type="NCBI Taxonomy" id="61221"/>
    <lineage>
        <taxon>Eukaryota</taxon>
        <taxon>Metazoa</taxon>
        <taxon>Chordata</taxon>
        <taxon>Craniata</taxon>
        <taxon>Vertebrata</taxon>
        <taxon>Euteleostomi</taxon>
        <taxon>Lepidosauria</taxon>
        <taxon>Squamata</taxon>
        <taxon>Bifurcata</taxon>
        <taxon>Unidentata</taxon>
        <taxon>Episquamata</taxon>
        <taxon>Toxicofera</taxon>
        <taxon>Anguimorpha</taxon>
        <taxon>Paleoanguimorpha</taxon>
        <taxon>Varanoidea</taxon>
        <taxon>Varanidae</taxon>
        <taxon>Varanus</taxon>
    </lineage>
</organism>
<dbReference type="SUPFAM" id="SSF50370">
    <property type="entry name" value="Ricin B-like lectins"/>
    <property type="match status" value="1"/>
</dbReference>
<dbReference type="CDD" id="cd00037">
    <property type="entry name" value="CLECT"/>
    <property type="match status" value="8"/>
</dbReference>
<evidence type="ECO:0000313" key="17">
    <source>
        <dbReference type="Ensembl" id="ENSVKKP00000002584.1"/>
    </source>
</evidence>
<feature type="domain" description="C-type lectin" evidence="15">
    <location>
        <begin position="921"/>
        <end position="1012"/>
    </location>
</feature>
<dbReference type="PROSITE" id="PS50231">
    <property type="entry name" value="RICIN_B_LECTIN"/>
    <property type="match status" value="1"/>
</dbReference>
<dbReference type="GO" id="GO:0005576">
    <property type="term" value="C:extracellular region"/>
    <property type="evidence" value="ECO:0007669"/>
    <property type="project" value="UniProtKB-SubCell"/>
</dbReference>
<comment type="subcellular location">
    <subcellularLocation>
        <location evidence="1">Membrane</location>
        <topology evidence="1">Single-pass membrane protein</topology>
    </subcellularLocation>
    <subcellularLocation>
        <location evidence="2">Secreted</location>
    </subcellularLocation>
</comment>
<feature type="transmembrane region" description="Helical" evidence="14">
    <location>
        <begin position="1285"/>
        <end position="1303"/>
    </location>
</feature>
<dbReference type="SMART" id="SM00059">
    <property type="entry name" value="FN2"/>
    <property type="match status" value="1"/>
</dbReference>
<dbReference type="PANTHER" id="PTHR22803">
    <property type="entry name" value="MANNOSE, PHOSPHOLIPASE, LECTIN RECEPTOR RELATED"/>
    <property type="match status" value="1"/>
</dbReference>
<feature type="disulfide bond" evidence="13">
    <location>
        <begin position="177"/>
        <end position="204"/>
    </location>
</feature>
<keyword evidence="6" id="KW-0732">Signal</keyword>
<dbReference type="InterPro" id="IPR016187">
    <property type="entry name" value="CTDL_fold"/>
</dbReference>
<dbReference type="InterPro" id="IPR036943">
    <property type="entry name" value="FN_type2_sf"/>
</dbReference>
<dbReference type="Pfam" id="PF00059">
    <property type="entry name" value="Lectin_C"/>
    <property type="match status" value="7"/>
</dbReference>
<feature type="domain" description="C-type lectin" evidence="15">
    <location>
        <begin position="220"/>
        <end position="335"/>
    </location>
</feature>
<feature type="disulfide bond" evidence="13">
    <location>
        <begin position="163"/>
        <end position="189"/>
    </location>
</feature>
<proteinExistence type="predicted"/>
<feature type="domain" description="C-type lectin" evidence="15">
    <location>
        <begin position="1032"/>
        <end position="1143"/>
    </location>
</feature>
<keyword evidence="18" id="KW-1185">Reference proteome</keyword>
<dbReference type="InterPro" id="IPR000562">
    <property type="entry name" value="FN_type2_dom"/>
</dbReference>
<feature type="domain" description="C-type lectin" evidence="15">
    <location>
        <begin position="359"/>
        <end position="455"/>
    </location>
</feature>
<feature type="domain" description="C-type lectin" evidence="15">
    <location>
        <begin position="768"/>
        <end position="880"/>
    </location>
</feature>
<protein>
    <recommendedName>
        <fullName evidence="19">Mannose receptor, C type 1b</fullName>
    </recommendedName>
</protein>
<dbReference type="FunFam" id="3.10.100.10:FF:000030">
    <property type="entry name" value="Mannose receptor C-type 1"/>
    <property type="match status" value="1"/>
</dbReference>
<evidence type="ECO:0000256" key="9">
    <source>
        <dbReference type="ARBA" id="ARBA00023136"/>
    </source>
</evidence>
<evidence type="ECO:0000256" key="5">
    <source>
        <dbReference type="ARBA" id="ARBA00022692"/>
    </source>
</evidence>
<evidence type="ECO:0000259" key="16">
    <source>
        <dbReference type="PROSITE" id="PS51092"/>
    </source>
</evidence>
<dbReference type="InterPro" id="IPR000772">
    <property type="entry name" value="Ricin_B_lectin"/>
</dbReference>
<dbReference type="InterPro" id="IPR016186">
    <property type="entry name" value="C-type_lectin-like/link_sf"/>
</dbReference>
<evidence type="ECO:0000256" key="4">
    <source>
        <dbReference type="ARBA" id="ARBA00022583"/>
    </source>
</evidence>
<accession>A0A8D2IU11</accession>
<evidence type="ECO:0000256" key="7">
    <source>
        <dbReference type="ARBA" id="ARBA00022737"/>
    </source>
</evidence>
<dbReference type="PROSITE" id="PS50041">
    <property type="entry name" value="C_TYPE_LECTIN_2"/>
    <property type="match status" value="8"/>
</dbReference>
<dbReference type="CDD" id="cd23407">
    <property type="entry name" value="beta-trefoil_Ricin_MRC1"/>
    <property type="match status" value="1"/>
</dbReference>
<dbReference type="PROSITE" id="PS51092">
    <property type="entry name" value="FN2_2"/>
    <property type="match status" value="1"/>
</dbReference>
<feature type="domain" description="C-type lectin" evidence="15">
    <location>
        <begin position="1168"/>
        <end position="1278"/>
    </location>
</feature>
<evidence type="ECO:0000256" key="2">
    <source>
        <dbReference type="ARBA" id="ARBA00004613"/>
    </source>
</evidence>
<keyword evidence="3" id="KW-0964">Secreted</keyword>
<dbReference type="Gene3D" id="2.80.10.50">
    <property type="match status" value="1"/>
</dbReference>
<evidence type="ECO:0000256" key="6">
    <source>
        <dbReference type="ARBA" id="ARBA00022729"/>
    </source>
</evidence>
<evidence type="ECO:0000259" key="15">
    <source>
        <dbReference type="PROSITE" id="PS50041"/>
    </source>
</evidence>
<dbReference type="SMART" id="SM00458">
    <property type="entry name" value="RICIN"/>
    <property type="match status" value="1"/>
</dbReference>
<evidence type="ECO:0000256" key="14">
    <source>
        <dbReference type="SAM" id="Phobius"/>
    </source>
</evidence>
<sequence length="1334" mass="152234">MPYGGFSVTMISLNFAESDSFLIYNEKLRLCVQLEGSDSIILDRCNKDNEQQHFKWVSDDQMLNMAVKLCLAVSSKADLVPVTLSPCNRTSALQKWECSNDTLLALKEDLFLHPANAHKGKVVLSKISTMKSTWKIYGTGDSLCSQGYEALFTLNGNGFGAPCIFPFKYMNQWHAKCISEGDENGRLWCGTTADVEKDALTGYCPVKGGHDDFFWTRNHWTGDLYQINTQSALTWYQARKSCQQQDAELLSITELHEQIFLAGLTGSINNDYWTGLNNLDFDSGWQWIDNCPLRYLNWAPGSPSLESEKICGSMESNSGKWENKNCEEKLGYICKKGNSSSDASDDSKPVKCPDGWSGYAGHCYHLNRDPKTWKAALLSCRKDGGDLLSIHHIEEYSFVISQLSYRPTDVLWIGLNDRKTQMYFEWSDGAPVRFTKWQRGEPTHISDVQEDCVTMSGEVKTRKPIPPTKIRERENHTVGRGLGWKRYSFYCYYIGQTAVIFSEAKSFCEANGGSLTSVDDRYEQAFLTSLTGLHSEKMFWIGLSDIEQPGTFKWTNRSDVLFTHWNSEMPGRQPGCVAMRTGTAAGLWDVVSCEEKAPFLCKQWAAGVTPPPIPTTKSPPTCPEGWSLIIVLTCIQAFVSEKYQKKTWFEAQDFCRELGGDLASIHIYDEVRLLDQIIYEDSWIGINPMGPNTGFTWSDGSPVSKSIKLAHVSLKPEPINTLGMLDAFMWKQNVMVYVTCSRKTECVVSLSSFAEHSFKIIEDGWIEYENNEYYFSNTTLHAEGARRFCRAHNADLTVIESERERRFLRKYVRSLFACLFIVFIWHPVLKWMDGSPVTYVAWAPDEPNFKNDDEHCVVMYLKTGFWNGINCGALRSFICERHNSSVRSTVAPTSAVPLGGCAEGWLWFNNKQPFTEVRACTINAAAFLTVHLKSTLDDTWIGLNDVNWPGRFLWTDGTVGVYYTNWAKGFPHNRVLWFILQGYCVFMMSRPERLAGNWRDDKCDGNKSYICQRNTALPHHETTIPASGYVPYGNSSYSLASPKMTWEEARRKCRSEGAELASVLTPYVQSFLWLQVLKYGEPVWIGLNSNMTNERYKWISRWRLVYTNWAPDEPKQKIACVYLDLDGHWKTGNCNEKYFSVCIVSTEIPDAPGRCPELKETELSWIPFRTHCYAIHPGNEYWSAASKRCSQLGVLLFQNLSLYTMLYNQHATFLLFIVVYIPPPPATPTGEWIWQDNTAVDFVNWKEGYLDDHSVFMNGHTGEWSISREYYSKGFICKRKKSNHVFYLFFRFIFSIYFSIYILPFSYKGLKAAYISSSILSSQQPCEVGWAKSL</sequence>
<keyword evidence="4" id="KW-0254">Endocytosis</keyword>
<dbReference type="PROSITE" id="PS00615">
    <property type="entry name" value="C_TYPE_LECTIN_1"/>
    <property type="match status" value="1"/>
</dbReference>
<evidence type="ECO:0000256" key="1">
    <source>
        <dbReference type="ARBA" id="ARBA00004167"/>
    </source>
</evidence>
<feature type="domain" description="Fibronectin type-II" evidence="16">
    <location>
        <begin position="158"/>
        <end position="206"/>
    </location>
</feature>
<dbReference type="CDD" id="cd00062">
    <property type="entry name" value="FN2"/>
    <property type="match status" value="1"/>
</dbReference>
<keyword evidence="7" id="KW-0677">Repeat</keyword>
<reference evidence="17" key="1">
    <citation type="submission" date="2025-08" db="UniProtKB">
        <authorList>
            <consortium name="Ensembl"/>
        </authorList>
    </citation>
    <scope>IDENTIFICATION</scope>
</reference>
<dbReference type="InterPro" id="IPR001304">
    <property type="entry name" value="C-type_lectin-like"/>
</dbReference>